<gene>
    <name evidence="2" type="ORF">AALO17_12720</name>
</gene>
<dbReference type="Proteomes" id="UP000069771">
    <property type="component" value="Chromosome"/>
</dbReference>
<dbReference type="SUPFAM" id="SSF56281">
    <property type="entry name" value="Metallo-hydrolase/oxidoreductase"/>
    <property type="match status" value="1"/>
</dbReference>
<keyword evidence="3" id="KW-1185">Reference proteome</keyword>
<dbReference type="Pfam" id="PF14863">
    <property type="entry name" value="Alkyl_sulf_dimr"/>
    <property type="match status" value="1"/>
</dbReference>
<protein>
    <recommendedName>
        <fullName evidence="1">Alkyl sulfatase dimerisation domain-containing protein</fullName>
    </recommendedName>
</protein>
<feature type="domain" description="Alkyl sulfatase dimerisation" evidence="1">
    <location>
        <begin position="285"/>
        <end position="410"/>
    </location>
</feature>
<organism evidence="2 3">
    <name type="scientific">Faecalibaculum rodentium</name>
    <dbReference type="NCBI Taxonomy" id="1702221"/>
    <lineage>
        <taxon>Bacteria</taxon>
        <taxon>Bacillati</taxon>
        <taxon>Bacillota</taxon>
        <taxon>Erysipelotrichia</taxon>
        <taxon>Erysipelotrichales</taxon>
        <taxon>Erysipelotrichaceae</taxon>
        <taxon>Faecalibaculum</taxon>
    </lineage>
</organism>
<evidence type="ECO:0000259" key="1">
    <source>
        <dbReference type="Pfam" id="PF14863"/>
    </source>
</evidence>
<evidence type="ECO:0000313" key="2">
    <source>
        <dbReference type="EMBL" id="AMK54406.1"/>
    </source>
</evidence>
<dbReference type="KEGG" id="fro:AALO17_12720"/>
<dbReference type="OrthoDB" id="9815874at2"/>
<dbReference type="GeneID" id="78477999"/>
<dbReference type="STRING" id="1702221.AALO17_12720"/>
<name>A0A140DUS9_9FIRM</name>
<dbReference type="InterPro" id="IPR038536">
    <property type="entry name" value="Alkyl/aryl-sulf_dimr_sf"/>
</dbReference>
<evidence type="ECO:0000313" key="3">
    <source>
        <dbReference type="Proteomes" id="UP000069771"/>
    </source>
</evidence>
<reference evidence="2 3" key="1">
    <citation type="journal article" date="2016" name="Gut Pathog.">
        <title>Whole genome sequencing of "Faecalibaculum rodentium" ALO17, isolated from C57BL/6J laboratory mouse feces.</title>
        <authorList>
            <person name="Lim S."/>
            <person name="Chang D.H."/>
            <person name="Ahn S."/>
            <person name="Kim B.C."/>
        </authorList>
    </citation>
    <scope>NUCLEOTIDE SEQUENCE [LARGE SCALE GENOMIC DNA]</scope>
    <source>
        <strain evidence="2 3">Alo17</strain>
    </source>
</reference>
<dbReference type="RefSeq" id="WP_067556704.1">
    <property type="nucleotide sequence ID" value="NZ_CALFTW010000006.1"/>
</dbReference>
<proteinExistence type="predicted"/>
<dbReference type="Gene3D" id="1.25.40.880">
    <property type="entry name" value="Alkyl sulfatase, dimerisation domain"/>
    <property type="match status" value="1"/>
</dbReference>
<dbReference type="InterPro" id="IPR052195">
    <property type="entry name" value="Bact_Alkyl/Aryl-Sulfatase"/>
</dbReference>
<dbReference type="EMBL" id="CP011391">
    <property type="protein sequence ID" value="AMK54406.1"/>
    <property type="molecule type" value="Genomic_DNA"/>
</dbReference>
<dbReference type="PANTHER" id="PTHR43223">
    <property type="entry name" value="ALKYL/ARYL-SULFATASE"/>
    <property type="match status" value="1"/>
</dbReference>
<dbReference type="Gene3D" id="3.60.15.30">
    <property type="entry name" value="Metallo-beta-lactamase domain"/>
    <property type="match status" value="1"/>
</dbReference>
<dbReference type="AlphaFoldDB" id="A0A140DUS9"/>
<dbReference type="PANTHER" id="PTHR43223:SF2">
    <property type="entry name" value="METALLO-BETA-LACTAMASE DOMAIN-CONTAINING PROTEIN"/>
    <property type="match status" value="1"/>
</dbReference>
<dbReference type="InterPro" id="IPR036866">
    <property type="entry name" value="RibonucZ/Hydroxyglut_hydro"/>
</dbReference>
<sequence>MNGEQKLKDYAASCLAKKVYVIDNDIIHFANFGSSSCTAVIGEHSVILIDAVRSSVYARQVREILSEYTDKPVRTIIYTTILPETQGGSGVFADTVEQVIGCTETVRPRIARTCLNDVKEMRKIFTRGYGLADKLIIPDGNTRQEVITSFDSTRDSWLEPTMWIENNCSMEIDGVRLSLLRTPGETPETITVWLPEKKAAAVGSLFYGTFPNFNIVTGSDYMETEIWCDSLRKVRDLEPEILLPAMTVPVTGRENVRTVLTTFADALEYILTETLTGINDGLDLDEIIASVSLPEQYQTWYLEERFGRVEWMIRAIWARNMGWFSGLAAELTPLPAETFHEELIQLIGYEKLSQRIGRALSDGEYQLALQLCELDSRRYRVQKKQALKALGRESDCLGERYFLLARAEEL</sequence>
<dbReference type="GO" id="GO:0046983">
    <property type="term" value="F:protein dimerization activity"/>
    <property type="evidence" value="ECO:0007669"/>
    <property type="project" value="InterPro"/>
</dbReference>
<accession>A0A140DUS9</accession>
<dbReference type="InterPro" id="IPR029228">
    <property type="entry name" value="Alkyl_sulf_dimr"/>
</dbReference>